<feature type="chain" id="PRO_5018119740" evidence="2">
    <location>
        <begin position="23"/>
        <end position="127"/>
    </location>
</feature>
<name>A0A3L6MVU6_FUSOX</name>
<evidence type="ECO:0000256" key="2">
    <source>
        <dbReference type="SAM" id="SignalP"/>
    </source>
</evidence>
<reference evidence="3 4" key="1">
    <citation type="journal article" date="2018" name="Sci. Rep.">
        <title>Characterisation of pathogen-specific regions and novel effector candidates in Fusarium oxysporum f. sp. cepae.</title>
        <authorList>
            <person name="Armitage A.D."/>
            <person name="Taylor A."/>
            <person name="Sobczyk M.K."/>
            <person name="Baxter L."/>
            <person name="Greenfield B.P."/>
            <person name="Bates H.J."/>
            <person name="Wilson F."/>
            <person name="Jackson A.C."/>
            <person name="Ott S."/>
            <person name="Harrison R.J."/>
            <person name="Clarkson J.P."/>
        </authorList>
    </citation>
    <scope>NUCLEOTIDE SEQUENCE [LARGE SCALE GENOMIC DNA]</scope>
    <source>
        <strain evidence="3 4">FoC_Fus2</strain>
    </source>
</reference>
<dbReference type="Proteomes" id="UP000270866">
    <property type="component" value="Unassembled WGS sequence"/>
</dbReference>
<dbReference type="AlphaFoldDB" id="A0A3L6MVU6"/>
<feature type="region of interest" description="Disordered" evidence="1">
    <location>
        <begin position="108"/>
        <end position="127"/>
    </location>
</feature>
<sequence>MVRLSVALIAQLLLLFVVAIESRDVQCLWVVQPSEKPRDVMSALNCDPIDMRIVYPELNFNEEPDWKTIKVPCVNHLKAPAEWVAASAHTYYLRLNGYKAPKYHWWEPDRSRPASTVPTPVITPSKK</sequence>
<evidence type="ECO:0000313" key="4">
    <source>
        <dbReference type="Proteomes" id="UP000270866"/>
    </source>
</evidence>
<gene>
    <name evidence="3" type="ORF">BFJ65_g17085</name>
</gene>
<comment type="caution">
    <text evidence="3">The sequence shown here is derived from an EMBL/GenBank/DDBJ whole genome shotgun (WGS) entry which is preliminary data.</text>
</comment>
<evidence type="ECO:0000313" key="3">
    <source>
        <dbReference type="EMBL" id="RKK08423.1"/>
    </source>
</evidence>
<evidence type="ECO:0000256" key="1">
    <source>
        <dbReference type="SAM" id="MobiDB-lite"/>
    </source>
</evidence>
<proteinExistence type="predicted"/>
<dbReference type="EMBL" id="MRCU01000014">
    <property type="protein sequence ID" value="RKK08423.1"/>
    <property type="molecule type" value="Genomic_DNA"/>
</dbReference>
<accession>A0A3L6MVU6</accession>
<keyword evidence="2" id="KW-0732">Signal</keyword>
<feature type="signal peptide" evidence="2">
    <location>
        <begin position="1"/>
        <end position="22"/>
    </location>
</feature>
<protein>
    <submittedName>
        <fullName evidence="3">Uncharacterized protein</fullName>
    </submittedName>
</protein>
<organism evidence="3 4">
    <name type="scientific">Fusarium oxysporum f. sp. cepae</name>
    <dbReference type="NCBI Taxonomy" id="396571"/>
    <lineage>
        <taxon>Eukaryota</taxon>
        <taxon>Fungi</taxon>
        <taxon>Dikarya</taxon>
        <taxon>Ascomycota</taxon>
        <taxon>Pezizomycotina</taxon>
        <taxon>Sordariomycetes</taxon>
        <taxon>Hypocreomycetidae</taxon>
        <taxon>Hypocreales</taxon>
        <taxon>Nectriaceae</taxon>
        <taxon>Fusarium</taxon>
        <taxon>Fusarium oxysporum species complex</taxon>
    </lineage>
</organism>